<reference evidence="3" key="3">
    <citation type="submission" date="2015-04" db="UniProtKB">
        <authorList>
            <consortium name="EnsemblPlants"/>
        </authorList>
    </citation>
    <scope>IDENTIFICATION</scope>
    <source>
        <strain evidence="3">cv. Jemalong A17</strain>
    </source>
</reference>
<dbReference type="AlphaFoldDB" id="G7JDW3"/>
<feature type="region of interest" description="Disordered" evidence="1">
    <location>
        <begin position="1"/>
        <end position="20"/>
    </location>
</feature>
<reference evidence="2 4" key="2">
    <citation type="journal article" date="2014" name="BMC Genomics">
        <title>An improved genome release (version Mt4.0) for the model legume Medicago truncatula.</title>
        <authorList>
            <person name="Tang H."/>
            <person name="Krishnakumar V."/>
            <person name="Bidwell S."/>
            <person name="Rosen B."/>
            <person name="Chan A."/>
            <person name="Zhou S."/>
            <person name="Gentzbittel L."/>
            <person name="Childs K.L."/>
            <person name="Yandell M."/>
            <person name="Gundlach H."/>
            <person name="Mayer K.F."/>
            <person name="Schwartz D.C."/>
            <person name="Town C.D."/>
        </authorList>
    </citation>
    <scope>GENOME REANNOTATION</scope>
    <source>
        <strain evidence="3 4">cv. Jemalong A17</strain>
    </source>
</reference>
<evidence type="ECO:0000313" key="3">
    <source>
        <dbReference type="EnsemblPlants" id="AES89858"/>
    </source>
</evidence>
<dbReference type="HOGENOM" id="CLU_2816261_0_0_1"/>
<dbReference type="EnsemblPlants" id="AES89858">
    <property type="protein sequence ID" value="AES89858"/>
    <property type="gene ID" value="MTR_4g080940"/>
</dbReference>
<dbReference type="EMBL" id="CM001220">
    <property type="protein sequence ID" value="AES89858.1"/>
    <property type="molecule type" value="Genomic_DNA"/>
</dbReference>
<sequence length="67" mass="7624">MQTANRTEPCGSVKSHLNSSEPSAVFCSFGLDWFGFTLKWRMQAITPFSFIEFSFLSDMDTFRGENS</sequence>
<name>G7JDW3_MEDTR</name>
<gene>
    <name evidence="2" type="ordered locus">MTR_4g080940</name>
</gene>
<accession>G7JDW3</accession>
<dbReference type="PaxDb" id="3880-AES89858"/>
<evidence type="ECO:0000313" key="2">
    <source>
        <dbReference type="EMBL" id="AES89858.1"/>
    </source>
</evidence>
<evidence type="ECO:0000313" key="4">
    <source>
        <dbReference type="Proteomes" id="UP000002051"/>
    </source>
</evidence>
<organism evidence="2 4">
    <name type="scientific">Medicago truncatula</name>
    <name type="common">Barrel medic</name>
    <name type="synonym">Medicago tribuloides</name>
    <dbReference type="NCBI Taxonomy" id="3880"/>
    <lineage>
        <taxon>Eukaryota</taxon>
        <taxon>Viridiplantae</taxon>
        <taxon>Streptophyta</taxon>
        <taxon>Embryophyta</taxon>
        <taxon>Tracheophyta</taxon>
        <taxon>Spermatophyta</taxon>
        <taxon>Magnoliopsida</taxon>
        <taxon>eudicotyledons</taxon>
        <taxon>Gunneridae</taxon>
        <taxon>Pentapetalae</taxon>
        <taxon>rosids</taxon>
        <taxon>fabids</taxon>
        <taxon>Fabales</taxon>
        <taxon>Fabaceae</taxon>
        <taxon>Papilionoideae</taxon>
        <taxon>50 kb inversion clade</taxon>
        <taxon>NPAAA clade</taxon>
        <taxon>Hologalegina</taxon>
        <taxon>IRL clade</taxon>
        <taxon>Trifolieae</taxon>
        <taxon>Medicago</taxon>
    </lineage>
</organism>
<dbReference type="Proteomes" id="UP000002051">
    <property type="component" value="Chromosome 4"/>
</dbReference>
<reference evidence="2 4" key="1">
    <citation type="journal article" date="2011" name="Nature">
        <title>The Medicago genome provides insight into the evolution of rhizobial symbioses.</title>
        <authorList>
            <person name="Young N.D."/>
            <person name="Debelle F."/>
            <person name="Oldroyd G.E."/>
            <person name="Geurts R."/>
            <person name="Cannon S.B."/>
            <person name="Udvardi M.K."/>
            <person name="Benedito V.A."/>
            <person name="Mayer K.F."/>
            <person name="Gouzy J."/>
            <person name="Schoof H."/>
            <person name="Van de Peer Y."/>
            <person name="Proost S."/>
            <person name="Cook D.R."/>
            <person name="Meyers B.C."/>
            <person name="Spannagl M."/>
            <person name="Cheung F."/>
            <person name="De Mita S."/>
            <person name="Krishnakumar V."/>
            <person name="Gundlach H."/>
            <person name="Zhou S."/>
            <person name="Mudge J."/>
            <person name="Bharti A.K."/>
            <person name="Murray J.D."/>
            <person name="Naoumkina M.A."/>
            <person name="Rosen B."/>
            <person name="Silverstein K.A."/>
            <person name="Tang H."/>
            <person name="Rombauts S."/>
            <person name="Zhao P.X."/>
            <person name="Zhou P."/>
            <person name="Barbe V."/>
            <person name="Bardou P."/>
            <person name="Bechner M."/>
            <person name="Bellec A."/>
            <person name="Berger A."/>
            <person name="Berges H."/>
            <person name="Bidwell S."/>
            <person name="Bisseling T."/>
            <person name="Choisne N."/>
            <person name="Couloux A."/>
            <person name="Denny R."/>
            <person name="Deshpande S."/>
            <person name="Dai X."/>
            <person name="Doyle J.J."/>
            <person name="Dudez A.M."/>
            <person name="Farmer A.D."/>
            <person name="Fouteau S."/>
            <person name="Franken C."/>
            <person name="Gibelin C."/>
            <person name="Gish J."/>
            <person name="Goldstein S."/>
            <person name="Gonzalez A.J."/>
            <person name="Green P.J."/>
            <person name="Hallab A."/>
            <person name="Hartog M."/>
            <person name="Hua A."/>
            <person name="Humphray S.J."/>
            <person name="Jeong D.H."/>
            <person name="Jing Y."/>
            <person name="Jocker A."/>
            <person name="Kenton S.M."/>
            <person name="Kim D.J."/>
            <person name="Klee K."/>
            <person name="Lai H."/>
            <person name="Lang C."/>
            <person name="Lin S."/>
            <person name="Macmil S.L."/>
            <person name="Magdelenat G."/>
            <person name="Matthews L."/>
            <person name="McCorrison J."/>
            <person name="Monaghan E.L."/>
            <person name="Mun J.H."/>
            <person name="Najar F.Z."/>
            <person name="Nicholson C."/>
            <person name="Noirot C."/>
            <person name="O'Bleness M."/>
            <person name="Paule C.R."/>
            <person name="Poulain J."/>
            <person name="Prion F."/>
            <person name="Qin B."/>
            <person name="Qu C."/>
            <person name="Retzel E.F."/>
            <person name="Riddle C."/>
            <person name="Sallet E."/>
            <person name="Samain S."/>
            <person name="Samson N."/>
            <person name="Sanders I."/>
            <person name="Saurat O."/>
            <person name="Scarpelli C."/>
            <person name="Schiex T."/>
            <person name="Segurens B."/>
            <person name="Severin A.J."/>
            <person name="Sherrier D.J."/>
            <person name="Shi R."/>
            <person name="Sims S."/>
            <person name="Singer S.R."/>
            <person name="Sinharoy S."/>
            <person name="Sterck L."/>
            <person name="Viollet A."/>
            <person name="Wang B.B."/>
            <person name="Wang K."/>
            <person name="Wang M."/>
            <person name="Wang X."/>
            <person name="Warfsmann J."/>
            <person name="Weissenbach J."/>
            <person name="White D.D."/>
            <person name="White J.D."/>
            <person name="Wiley G.B."/>
            <person name="Wincker P."/>
            <person name="Xing Y."/>
            <person name="Yang L."/>
            <person name="Yao Z."/>
            <person name="Ying F."/>
            <person name="Zhai J."/>
            <person name="Zhou L."/>
            <person name="Zuber A."/>
            <person name="Denarie J."/>
            <person name="Dixon R.A."/>
            <person name="May G.D."/>
            <person name="Schwartz D.C."/>
            <person name="Rogers J."/>
            <person name="Quetier F."/>
            <person name="Town C.D."/>
            <person name="Roe B.A."/>
        </authorList>
    </citation>
    <scope>NUCLEOTIDE SEQUENCE [LARGE SCALE GENOMIC DNA]</scope>
    <source>
        <strain evidence="2">A17</strain>
        <strain evidence="3 4">cv. Jemalong A17</strain>
    </source>
</reference>
<protein>
    <submittedName>
        <fullName evidence="2 3">Uncharacterized protein</fullName>
    </submittedName>
</protein>
<keyword evidence="4" id="KW-1185">Reference proteome</keyword>
<proteinExistence type="predicted"/>
<evidence type="ECO:0000256" key="1">
    <source>
        <dbReference type="SAM" id="MobiDB-lite"/>
    </source>
</evidence>